<reference evidence="2 3" key="1">
    <citation type="submission" date="2017-01" db="EMBL/GenBank/DDBJ databases">
        <authorList>
            <person name="Mah S.A."/>
            <person name="Swanson W.J."/>
            <person name="Moy G.W."/>
            <person name="Vacquier V.D."/>
        </authorList>
    </citation>
    <scope>NUCLEOTIDE SEQUENCE [LARGE SCALE GENOMIC DNA]</scope>
    <source>
        <strain evidence="2 3">DSM 16927</strain>
    </source>
</reference>
<keyword evidence="1" id="KW-0812">Transmembrane</keyword>
<keyword evidence="1" id="KW-1133">Transmembrane helix</keyword>
<dbReference type="OrthoDB" id="707722at2"/>
<organism evidence="2 3">
    <name type="scientific">Chryseobacterium joostei</name>
    <dbReference type="NCBI Taxonomy" id="112234"/>
    <lineage>
        <taxon>Bacteria</taxon>
        <taxon>Pseudomonadati</taxon>
        <taxon>Bacteroidota</taxon>
        <taxon>Flavobacteriia</taxon>
        <taxon>Flavobacteriales</taxon>
        <taxon>Weeksellaceae</taxon>
        <taxon>Chryseobacterium group</taxon>
        <taxon>Chryseobacterium</taxon>
    </lineage>
</organism>
<gene>
    <name evidence="2" type="ORF">SAMN05421768_102428</name>
</gene>
<keyword evidence="1" id="KW-0472">Membrane</keyword>
<feature type="transmembrane region" description="Helical" evidence="1">
    <location>
        <begin position="207"/>
        <end position="229"/>
    </location>
</feature>
<name>A0A1N7I3B2_9FLAO</name>
<dbReference type="EMBL" id="FTNZ01000002">
    <property type="protein sequence ID" value="SIS31561.1"/>
    <property type="molecule type" value="Genomic_DNA"/>
</dbReference>
<evidence type="ECO:0000256" key="1">
    <source>
        <dbReference type="SAM" id="Phobius"/>
    </source>
</evidence>
<feature type="transmembrane region" description="Helical" evidence="1">
    <location>
        <begin position="64"/>
        <end position="86"/>
    </location>
</feature>
<dbReference type="PROSITE" id="PS51257">
    <property type="entry name" value="PROKAR_LIPOPROTEIN"/>
    <property type="match status" value="1"/>
</dbReference>
<feature type="transmembrane region" description="Helical" evidence="1">
    <location>
        <begin position="12"/>
        <end position="30"/>
    </location>
</feature>
<dbReference type="AlphaFoldDB" id="A0A1N7I3B2"/>
<protein>
    <submittedName>
        <fullName evidence="2">Uncharacterized protein</fullName>
    </submittedName>
</protein>
<proteinExistence type="predicted"/>
<accession>A0A1N7I3B2</accession>
<dbReference type="STRING" id="112234.SAMN05421768_102428"/>
<evidence type="ECO:0000313" key="2">
    <source>
        <dbReference type="EMBL" id="SIS31561.1"/>
    </source>
</evidence>
<dbReference type="RefSeq" id="WP_123867308.1">
    <property type="nucleotide sequence ID" value="NZ_CP033926.1"/>
</dbReference>
<sequence length="235" mass="28161">MKSIKHIINKIFHYLGFVLMMIMVACLLFWINNYRYFIYALIVAVAAFLLRKTPKTGWKAKSEYFLMILAFVYFPLLTIMSVSPFLQFKEFQWTHLGWQQTKGQVLSYKCEWEPPFRRLSGYAYIDVSYQYQINHKVYTNTEEKVEKMYYPIWESKERIQLLKTDLLEQAKQQTESRKFILLFNRNNPKESRFFISHSLFYPQGSGIYAFSIFIGVLILLLIINVYFSFKNKNAI</sequence>
<feature type="transmembrane region" description="Helical" evidence="1">
    <location>
        <begin position="36"/>
        <end position="52"/>
    </location>
</feature>
<evidence type="ECO:0000313" key="3">
    <source>
        <dbReference type="Proteomes" id="UP000186106"/>
    </source>
</evidence>
<dbReference type="Proteomes" id="UP000186106">
    <property type="component" value="Unassembled WGS sequence"/>
</dbReference>